<keyword evidence="3" id="KW-1185">Reference proteome</keyword>
<sequence length="301" mass="32728">MSNIVSALVQKRIVGSPTRKSILLYMAGCASDDGTGVWCSKSTIARDLEYGKRTVQVAVDDMVQSGLIAEVGNRRCAHGYTVEYRICLDVVKTLEPTQQEAVKKAKSERGELPPDGQNQRGAGAAPVQEMHPTRAGAAPHGVQELHPNRTGTVKESCSEYVGGASAAITQDQFDEFWKAHPRPRNRERCRKLLAKAVSDGVPVARLLTAAERYRAEQAGNAPRYVCYADSWLDNRRWEDFPDQAGEAADSLVVSRAAVFWAKKIQSGGYAPQSAISKEIAACMIAEGLVDAVQLRRAGIIT</sequence>
<accession>A0A1H2ZUW5</accession>
<organism evidence="2 3">
    <name type="scientific">Roseicitreum antarcticum</name>
    <dbReference type="NCBI Taxonomy" id="564137"/>
    <lineage>
        <taxon>Bacteria</taxon>
        <taxon>Pseudomonadati</taxon>
        <taxon>Pseudomonadota</taxon>
        <taxon>Alphaproteobacteria</taxon>
        <taxon>Rhodobacterales</taxon>
        <taxon>Paracoccaceae</taxon>
        <taxon>Roseicitreum</taxon>
    </lineage>
</organism>
<dbReference type="Proteomes" id="UP000198539">
    <property type="component" value="Unassembled WGS sequence"/>
</dbReference>
<feature type="region of interest" description="Disordered" evidence="1">
    <location>
        <begin position="101"/>
        <end position="128"/>
    </location>
</feature>
<gene>
    <name evidence="2" type="ORF">SAMN04488238_10683</name>
</gene>
<reference evidence="2 3" key="1">
    <citation type="submission" date="2016-10" db="EMBL/GenBank/DDBJ databases">
        <authorList>
            <person name="de Groot N.N."/>
        </authorList>
    </citation>
    <scope>NUCLEOTIDE SEQUENCE [LARGE SCALE GENOMIC DNA]</scope>
    <source>
        <strain evidence="2 3">CGMCC 1.8894</strain>
    </source>
</reference>
<dbReference type="AlphaFoldDB" id="A0A1H2ZUW5"/>
<feature type="compositionally biased region" description="Basic and acidic residues" evidence="1">
    <location>
        <begin position="101"/>
        <end position="112"/>
    </location>
</feature>
<evidence type="ECO:0000313" key="2">
    <source>
        <dbReference type="EMBL" id="SDX21193.1"/>
    </source>
</evidence>
<dbReference type="OrthoDB" id="7776647at2"/>
<evidence type="ECO:0000313" key="3">
    <source>
        <dbReference type="Proteomes" id="UP000198539"/>
    </source>
</evidence>
<dbReference type="Pfam" id="PF13730">
    <property type="entry name" value="HTH_36"/>
    <property type="match status" value="1"/>
</dbReference>
<protein>
    <submittedName>
        <fullName evidence="2">Helix-turn-helix domain-containing protein</fullName>
    </submittedName>
</protein>
<dbReference type="RefSeq" id="WP_092889473.1">
    <property type="nucleotide sequence ID" value="NZ_CP061498.1"/>
</dbReference>
<dbReference type="EMBL" id="FNOM01000006">
    <property type="protein sequence ID" value="SDX21193.1"/>
    <property type="molecule type" value="Genomic_DNA"/>
</dbReference>
<evidence type="ECO:0000256" key="1">
    <source>
        <dbReference type="SAM" id="MobiDB-lite"/>
    </source>
</evidence>
<name>A0A1H2ZUW5_9RHOB</name>
<proteinExistence type="predicted"/>